<evidence type="ECO:0000256" key="2">
    <source>
        <dbReference type="ARBA" id="ARBA00022801"/>
    </source>
</evidence>
<protein>
    <recommendedName>
        <fullName evidence="3">Integrase catalytic domain-containing protein</fullName>
    </recommendedName>
</protein>
<gene>
    <name evidence="4" type="ORF">SLEP1_g33835</name>
</gene>
<evidence type="ECO:0000259" key="3">
    <source>
        <dbReference type="PROSITE" id="PS50994"/>
    </source>
</evidence>
<keyword evidence="1" id="KW-0479">Metal-binding</keyword>
<keyword evidence="5" id="KW-1185">Reference proteome</keyword>
<dbReference type="CDD" id="cd09272">
    <property type="entry name" value="RNase_HI_RT_Ty1"/>
    <property type="match status" value="1"/>
</dbReference>
<dbReference type="AlphaFoldDB" id="A0AAV5KI53"/>
<name>A0AAV5KI53_9ROSI</name>
<dbReference type="PROSITE" id="PS50994">
    <property type="entry name" value="INTEGRASE"/>
    <property type="match status" value="1"/>
</dbReference>
<dbReference type="Gene3D" id="3.30.420.10">
    <property type="entry name" value="Ribonuclease H-like superfamily/Ribonuclease H"/>
    <property type="match status" value="1"/>
</dbReference>
<dbReference type="InterPro" id="IPR012337">
    <property type="entry name" value="RNaseH-like_sf"/>
</dbReference>
<dbReference type="Proteomes" id="UP001054252">
    <property type="component" value="Unassembled WGS sequence"/>
</dbReference>
<comment type="caution">
    <text evidence="4">The sequence shown here is derived from an EMBL/GenBank/DDBJ whole genome shotgun (WGS) entry which is preliminary data.</text>
</comment>
<dbReference type="InterPro" id="IPR036397">
    <property type="entry name" value="RNaseH_sf"/>
</dbReference>
<organism evidence="4 5">
    <name type="scientific">Rubroshorea leprosula</name>
    <dbReference type="NCBI Taxonomy" id="152421"/>
    <lineage>
        <taxon>Eukaryota</taxon>
        <taxon>Viridiplantae</taxon>
        <taxon>Streptophyta</taxon>
        <taxon>Embryophyta</taxon>
        <taxon>Tracheophyta</taxon>
        <taxon>Spermatophyta</taxon>
        <taxon>Magnoliopsida</taxon>
        <taxon>eudicotyledons</taxon>
        <taxon>Gunneridae</taxon>
        <taxon>Pentapetalae</taxon>
        <taxon>rosids</taxon>
        <taxon>malvids</taxon>
        <taxon>Malvales</taxon>
        <taxon>Dipterocarpaceae</taxon>
        <taxon>Rubroshorea</taxon>
    </lineage>
</organism>
<keyword evidence="2" id="KW-0378">Hydrolase</keyword>
<dbReference type="GO" id="GO:0003676">
    <property type="term" value="F:nucleic acid binding"/>
    <property type="evidence" value="ECO:0007669"/>
    <property type="project" value="InterPro"/>
</dbReference>
<evidence type="ECO:0000313" key="4">
    <source>
        <dbReference type="EMBL" id="GKV24196.1"/>
    </source>
</evidence>
<dbReference type="InterPro" id="IPR001584">
    <property type="entry name" value="Integrase_cat-core"/>
</dbReference>
<evidence type="ECO:0000313" key="5">
    <source>
        <dbReference type="Proteomes" id="UP001054252"/>
    </source>
</evidence>
<dbReference type="SUPFAM" id="SSF56672">
    <property type="entry name" value="DNA/RNA polymerases"/>
    <property type="match status" value="1"/>
</dbReference>
<dbReference type="InterPro" id="IPR013103">
    <property type="entry name" value="RVT_2"/>
</dbReference>
<dbReference type="PANTHER" id="PTHR42648:SF18">
    <property type="entry name" value="RETROTRANSPOSON, UNCLASSIFIED-LIKE PROTEIN"/>
    <property type="match status" value="1"/>
</dbReference>
<dbReference type="GO" id="GO:0046872">
    <property type="term" value="F:metal ion binding"/>
    <property type="evidence" value="ECO:0007669"/>
    <property type="project" value="UniProtKB-KW"/>
</dbReference>
<dbReference type="Pfam" id="PF07727">
    <property type="entry name" value="RVT_2"/>
    <property type="match status" value="1"/>
</dbReference>
<dbReference type="GO" id="GO:0016787">
    <property type="term" value="F:hydrolase activity"/>
    <property type="evidence" value="ECO:0007669"/>
    <property type="project" value="UniProtKB-KW"/>
</dbReference>
<reference evidence="4 5" key="1">
    <citation type="journal article" date="2021" name="Commun. Biol.">
        <title>The genome of Shorea leprosula (Dipterocarpaceae) highlights the ecological relevance of drought in aseasonal tropical rainforests.</title>
        <authorList>
            <person name="Ng K.K.S."/>
            <person name="Kobayashi M.J."/>
            <person name="Fawcett J.A."/>
            <person name="Hatakeyama M."/>
            <person name="Paape T."/>
            <person name="Ng C.H."/>
            <person name="Ang C.C."/>
            <person name="Tnah L.H."/>
            <person name="Lee C.T."/>
            <person name="Nishiyama T."/>
            <person name="Sese J."/>
            <person name="O'Brien M.J."/>
            <person name="Copetti D."/>
            <person name="Mohd Noor M.I."/>
            <person name="Ong R.C."/>
            <person name="Putra M."/>
            <person name="Sireger I.Z."/>
            <person name="Indrioko S."/>
            <person name="Kosugi Y."/>
            <person name="Izuno A."/>
            <person name="Isagi Y."/>
            <person name="Lee S.L."/>
            <person name="Shimizu K.K."/>
        </authorList>
    </citation>
    <scope>NUCLEOTIDE SEQUENCE [LARGE SCALE GENOMIC DNA]</scope>
    <source>
        <strain evidence="4">214</strain>
    </source>
</reference>
<dbReference type="GO" id="GO:0015074">
    <property type="term" value="P:DNA integration"/>
    <property type="evidence" value="ECO:0007669"/>
    <property type="project" value="InterPro"/>
</dbReference>
<dbReference type="InterPro" id="IPR043502">
    <property type="entry name" value="DNA/RNA_pol_sf"/>
</dbReference>
<dbReference type="EMBL" id="BPVZ01000065">
    <property type="protein sequence ID" value="GKV24196.1"/>
    <property type="molecule type" value="Genomic_DNA"/>
</dbReference>
<dbReference type="SUPFAM" id="SSF53098">
    <property type="entry name" value="Ribonuclease H-like"/>
    <property type="match status" value="1"/>
</dbReference>
<dbReference type="PANTHER" id="PTHR42648">
    <property type="entry name" value="TRANSPOSASE, PUTATIVE-RELATED"/>
    <property type="match status" value="1"/>
</dbReference>
<sequence length="693" mass="79024">MEKGQLLKRRVVDQRNFREIFKEISSKEKGNHFLLASIVRKPTILQTIVVVSQTLKDQEGKGRGIQCKACKHFSHIARNCKSKAESSQKANIAKNLEQQEERLFMATRLRIELYLKSRLKNGDLVEVKGKGVAVVRTLSGNQSFRRIAVDVCGPMEANSLNGSKYFLFFIDEYRRMRWIYFLKQKSNVFERFVEFKAMVENETGKTIKILRSYNGGEYTSTTFQFFFKQAGIPHQLTVPYTPQQNGVSERKNRSILNMAGCLLFEKGLPKSFWAKVVNTSVYLLNRVPTKAVKGKTPMRRNIAYEEPLNFNEATNSKDWSAAMEEELKMIELNDTWKLVDRHKNKSVIGVKLKQALRAWYGKIDDHLLKLGFEKSLSEATLYVKHKNEKLVIVSLYVDNILVTGSYEAALSQFKVEIISLFNMNELGKLSYFLGMEVTQSCNGIFICQKIYAIEILDKVAMTNCKAMNTPISGEKFAIDDGFPKIDVGIYQSMIDSLLYLSTTRPDIMQAISLISRFMQTPRENHLNGVKRVLRCVKGTVDFGIKYPRTSDVKLIGYSNGMISWGSQKQQDSVAQSTAEAEYISTAVTVNQAVWLRKLLADVKYPQTKPTEMLCDNQLAVAIAKNPVFHKRTKHIKIKYQTLRPATQDGEIQLLYSSSEEQLADIFTKGLQKASFEYLRGMLGMCNVAIKEEC</sequence>
<feature type="domain" description="Integrase catalytic" evidence="3">
    <location>
        <begin position="139"/>
        <end position="305"/>
    </location>
</feature>
<evidence type="ECO:0000256" key="1">
    <source>
        <dbReference type="ARBA" id="ARBA00022723"/>
    </source>
</evidence>
<dbReference type="InterPro" id="IPR039537">
    <property type="entry name" value="Retrotran_Ty1/copia-like"/>
</dbReference>
<accession>A0AAV5KI53</accession>
<proteinExistence type="predicted"/>